<evidence type="ECO:0000313" key="1">
    <source>
        <dbReference type="EMBL" id="EHP30090.1"/>
    </source>
</evidence>
<gene>
    <name evidence="1" type="ORF">SMGD1_1566</name>
</gene>
<dbReference type="PATRIC" id="fig|929558.5.peg.1557"/>
<name>H1FTX6_SULGG</name>
<dbReference type="AlphaFoldDB" id="H1FTX6"/>
<dbReference type="Proteomes" id="UP000006431">
    <property type="component" value="Unassembled WGS sequence"/>
</dbReference>
<keyword evidence="2" id="KW-1185">Reference proteome</keyword>
<organism evidence="1 2">
    <name type="scientific">Sulfurimonas gotlandica (strain DSM 19862 / JCM 16533 / GD1)</name>
    <dbReference type="NCBI Taxonomy" id="929558"/>
    <lineage>
        <taxon>Bacteria</taxon>
        <taxon>Pseudomonadati</taxon>
        <taxon>Campylobacterota</taxon>
        <taxon>Epsilonproteobacteria</taxon>
        <taxon>Campylobacterales</taxon>
        <taxon>Sulfurimonadaceae</taxon>
        <taxon>Sulfurimonas</taxon>
    </lineage>
</organism>
<dbReference type="HOGENOM" id="CLU_098629_0_0_7"/>
<evidence type="ECO:0008006" key="3">
    <source>
        <dbReference type="Google" id="ProtNLM"/>
    </source>
</evidence>
<reference evidence="1 2" key="1">
    <citation type="journal article" date="2012" name="Proc. Natl. Acad. Sci. U.S.A.">
        <title>Genome and physiology of a model Epsilonproteobacterium responsible for sulfide detoxification in marine oxygen depletion zones.</title>
        <authorList>
            <person name="Grote J."/>
            <person name="Schott T."/>
            <person name="Bruckner C.G."/>
            <person name="Glockner F.O."/>
            <person name="Jost G."/>
            <person name="Teeling H."/>
            <person name="Labrenz M."/>
            <person name="Jurgens K."/>
        </authorList>
    </citation>
    <scope>NUCLEOTIDE SEQUENCE [LARGE SCALE GENOMIC DNA]</scope>
    <source>
        <strain evidence="1 2">GD1</strain>
    </source>
</reference>
<dbReference type="EMBL" id="AFRZ01000001">
    <property type="protein sequence ID" value="EHP30090.1"/>
    <property type="molecule type" value="Genomic_DNA"/>
</dbReference>
<protein>
    <recommendedName>
        <fullName evidence="3">DUF3108 domain-containing protein</fullName>
    </recommendedName>
</protein>
<sequence length="229" mass="26159">MDYVGELSLFGKIADAEITYANNGQEYNITIIGTGSGIVGALTNHKKYVMQSIGQVKDGVLIPQKYINSEYAQDFKKIKTYTFDYAKNKTYVSEYKKERVETSTFNLIRVCYDTSYEDVETNKKEVLDTIFGDDMISMFFNKKNNLLSMKKNELKRMTALGSKDTQEGVIVKHIKHEEDKYIYTVSVEKDYLSGGSNDATFILDADNILQESRIDGILFFGNARVRRVK</sequence>
<comment type="caution">
    <text evidence="1">The sequence shown here is derived from an EMBL/GenBank/DDBJ whole genome shotgun (WGS) entry which is preliminary data.</text>
</comment>
<proteinExistence type="predicted"/>
<accession>H1FTX6</accession>
<evidence type="ECO:0000313" key="2">
    <source>
        <dbReference type="Proteomes" id="UP000006431"/>
    </source>
</evidence>